<evidence type="ECO:0000259" key="3">
    <source>
        <dbReference type="PROSITE" id="PS50404"/>
    </source>
</evidence>
<dbReference type="PROSITE" id="PS50405">
    <property type="entry name" value="GST_CTER"/>
    <property type="match status" value="1"/>
</dbReference>
<dbReference type="PANTHER" id="PTHR44051:SF14">
    <property type="entry name" value="GLUTATHIONE S-TRANSFERASE II"/>
    <property type="match status" value="1"/>
</dbReference>
<dbReference type="STRING" id="1448320.A0A319E1R5"/>
<name>A0A319E1R5_9EURO</name>
<sequence length="228" mass="24827">MASVPFTLYTHAGPGPNPVKVAIALEHLGLVYNTIPLAFGEGKGTVKDPEYTSNVNPNGRVPALIDHDNGDFTVFESGTILRYLADKYDPSGKLGGTTVEERAEVNQWLAWQISGLGPYQGQLIWFLAFHEQAHGEKPGASVMARYQNEVERLRAVLEMHLASGTRDHVALGRLTIADFALLPWLKASAMVGPALKSFGEYPAIDAYVRRLDALLEVQAAYKKAVPAV</sequence>
<evidence type="ECO:0000313" key="5">
    <source>
        <dbReference type="EMBL" id="PYH94528.1"/>
    </source>
</evidence>
<dbReference type="InterPro" id="IPR036249">
    <property type="entry name" value="Thioredoxin-like_sf"/>
</dbReference>
<dbReference type="InterPro" id="IPR010987">
    <property type="entry name" value="Glutathione-S-Trfase_C-like"/>
</dbReference>
<feature type="domain" description="GST C-terminal" evidence="4">
    <location>
        <begin position="98"/>
        <end position="228"/>
    </location>
</feature>
<proteinExistence type="inferred from homology"/>
<keyword evidence="5" id="KW-0808">Transferase</keyword>
<dbReference type="SFLD" id="SFLDS00019">
    <property type="entry name" value="Glutathione_Transferase_(cytos"/>
    <property type="match status" value="1"/>
</dbReference>
<evidence type="ECO:0000256" key="1">
    <source>
        <dbReference type="ARBA" id="ARBA00007409"/>
    </source>
</evidence>
<dbReference type="SFLD" id="SFLDG00358">
    <property type="entry name" value="Main_(cytGST)"/>
    <property type="match status" value="1"/>
</dbReference>
<feature type="domain" description="GST N-terminal" evidence="3">
    <location>
        <begin position="5"/>
        <end position="92"/>
    </location>
</feature>
<organism evidence="5 6">
    <name type="scientific">Aspergillus ellipticus CBS 707.79</name>
    <dbReference type="NCBI Taxonomy" id="1448320"/>
    <lineage>
        <taxon>Eukaryota</taxon>
        <taxon>Fungi</taxon>
        <taxon>Dikarya</taxon>
        <taxon>Ascomycota</taxon>
        <taxon>Pezizomycotina</taxon>
        <taxon>Eurotiomycetes</taxon>
        <taxon>Eurotiomycetidae</taxon>
        <taxon>Eurotiales</taxon>
        <taxon>Aspergillaceae</taxon>
        <taxon>Aspergillus</taxon>
        <taxon>Aspergillus subgen. Circumdati</taxon>
    </lineage>
</organism>
<dbReference type="SUPFAM" id="SSF52833">
    <property type="entry name" value="Thioredoxin-like"/>
    <property type="match status" value="1"/>
</dbReference>
<dbReference type="EMBL" id="KZ825869">
    <property type="protein sequence ID" value="PYH94528.1"/>
    <property type="molecule type" value="Genomic_DNA"/>
</dbReference>
<dbReference type="InterPro" id="IPR004046">
    <property type="entry name" value="GST_C"/>
</dbReference>
<dbReference type="Proteomes" id="UP000247810">
    <property type="component" value="Unassembled WGS sequence"/>
</dbReference>
<comment type="similarity">
    <text evidence="1 2">Belongs to the GST superfamily.</text>
</comment>
<dbReference type="PROSITE" id="PS50404">
    <property type="entry name" value="GST_NTER"/>
    <property type="match status" value="1"/>
</dbReference>
<gene>
    <name evidence="5" type="ORF">BO71DRAFT_353164</name>
</gene>
<evidence type="ECO:0000256" key="2">
    <source>
        <dbReference type="RuleBase" id="RU003494"/>
    </source>
</evidence>
<keyword evidence="6" id="KW-1185">Reference proteome</keyword>
<evidence type="ECO:0000313" key="6">
    <source>
        <dbReference type="Proteomes" id="UP000247810"/>
    </source>
</evidence>
<dbReference type="Gene3D" id="1.20.1050.130">
    <property type="match status" value="1"/>
</dbReference>
<dbReference type="InterPro" id="IPR040079">
    <property type="entry name" value="Glutathione_S-Trfase"/>
</dbReference>
<dbReference type="InterPro" id="IPR004045">
    <property type="entry name" value="Glutathione_S-Trfase_N"/>
</dbReference>
<dbReference type="SUPFAM" id="SSF47616">
    <property type="entry name" value="GST C-terminal domain-like"/>
    <property type="match status" value="1"/>
</dbReference>
<protein>
    <submittedName>
        <fullName evidence="5">Glutathione S-transferase family protein</fullName>
    </submittedName>
</protein>
<reference evidence="5 6" key="1">
    <citation type="submission" date="2018-02" db="EMBL/GenBank/DDBJ databases">
        <title>The genomes of Aspergillus section Nigri reveals drivers in fungal speciation.</title>
        <authorList>
            <consortium name="DOE Joint Genome Institute"/>
            <person name="Vesth T.C."/>
            <person name="Nybo J."/>
            <person name="Theobald S."/>
            <person name="Brandl J."/>
            <person name="Frisvad J.C."/>
            <person name="Nielsen K.F."/>
            <person name="Lyhne E.K."/>
            <person name="Kogle M.E."/>
            <person name="Kuo A."/>
            <person name="Riley R."/>
            <person name="Clum A."/>
            <person name="Nolan M."/>
            <person name="Lipzen A."/>
            <person name="Salamov A."/>
            <person name="Henrissat B."/>
            <person name="Wiebenga A."/>
            <person name="De vries R.P."/>
            <person name="Grigoriev I.V."/>
            <person name="Mortensen U.H."/>
            <person name="Andersen M.R."/>
            <person name="Baker S.E."/>
        </authorList>
    </citation>
    <scope>NUCLEOTIDE SEQUENCE [LARGE SCALE GENOMIC DNA]</scope>
    <source>
        <strain evidence="5 6">CBS 707.79</strain>
    </source>
</reference>
<dbReference type="GO" id="GO:0016740">
    <property type="term" value="F:transferase activity"/>
    <property type="evidence" value="ECO:0007669"/>
    <property type="project" value="UniProtKB-KW"/>
</dbReference>
<dbReference type="CDD" id="cd03048">
    <property type="entry name" value="GST_N_Ure2p_like"/>
    <property type="match status" value="1"/>
</dbReference>
<dbReference type="OrthoDB" id="422574at2759"/>
<dbReference type="Pfam" id="PF00043">
    <property type="entry name" value="GST_C"/>
    <property type="match status" value="1"/>
</dbReference>
<dbReference type="Pfam" id="PF02798">
    <property type="entry name" value="GST_N"/>
    <property type="match status" value="1"/>
</dbReference>
<dbReference type="AlphaFoldDB" id="A0A319E1R5"/>
<dbReference type="PANTHER" id="PTHR44051">
    <property type="entry name" value="GLUTATHIONE S-TRANSFERASE-RELATED"/>
    <property type="match status" value="1"/>
</dbReference>
<dbReference type="VEuPathDB" id="FungiDB:BO71DRAFT_353164"/>
<accession>A0A319E1R5</accession>
<evidence type="ECO:0000259" key="4">
    <source>
        <dbReference type="PROSITE" id="PS50405"/>
    </source>
</evidence>
<dbReference type="InterPro" id="IPR036282">
    <property type="entry name" value="Glutathione-S-Trfase_C_sf"/>
</dbReference>